<dbReference type="EMBL" id="BMGY01000017">
    <property type="protein sequence ID" value="GGH85797.1"/>
    <property type="molecule type" value="Genomic_DNA"/>
</dbReference>
<dbReference type="Proteomes" id="UP000637774">
    <property type="component" value="Unassembled WGS sequence"/>
</dbReference>
<comment type="caution">
    <text evidence="1">The sequence shown here is derived from an EMBL/GenBank/DDBJ whole genome shotgun (WGS) entry which is preliminary data.</text>
</comment>
<keyword evidence="2" id="KW-1185">Reference proteome</keyword>
<sequence>MAAGISKNTAVAFNTPHCYAKEPRLMGVALQFIYSFSNALLVGNYHIIGLAITDETIISKD</sequence>
<gene>
    <name evidence="1" type="ORF">GCM10011495_20870</name>
</gene>
<reference evidence="2" key="1">
    <citation type="journal article" date="2019" name="Int. J. Syst. Evol. Microbiol.">
        <title>The Global Catalogue of Microorganisms (GCM) 10K type strain sequencing project: providing services to taxonomists for standard genome sequencing and annotation.</title>
        <authorList>
            <consortium name="The Broad Institute Genomics Platform"/>
            <consortium name="The Broad Institute Genome Sequencing Center for Infectious Disease"/>
            <person name="Wu L."/>
            <person name="Ma J."/>
        </authorList>
    </citation>
    <scope>NUCLEOTIDE SEQUENCE [LARGE SCALE GENOMIC DNA]</scope>
    <source>
        <strain evidence="2">CGMCC 1.14966</strain>
    </source>
</reference>
<evidence type="ECO:0000313" key="1">
    <source>
        <dbReference type="EMBL" id="GGH85797.1"/>
    </source>
</evidence>
<evidence type="ECO:0000313" key="2">
    <source>
        <dbReference type="Proteomes" id="UP000637774"/>
    </source>
</evidence>
<organism evidence="1 2">
    <name type="scientific">Hymenobacter frigidus</name>
    <dbReference type="NCBI Taxonomy" id="1524095"/>
    <lineage>
        <taxon>Bacteria</taxon>
        <taxon>Pseudomonadati</taxon>
        <taxon>Bacteroidota</taxon>
        <taxon>Cytophagia</taxon>
        <taxon>Cytophagales</taxon>
        <taxon>Hymenobacteraceae</taxon>
        <taxon>Hymenobacter</taxon>
    </lineage>
</organism>
<protein>
    <submittedName>
        <fullName evidence="1">Uncharacterized protein</fullName>
    </submittedName>
</protein>
<proteinExistence type="predicted"/>
<accession>A0ABQ2A5J9</accession>
<name>A0ABQ2A5J9_9BACT</name>